<dbReference type="InterPro" id="IPR010611">
    <property type="entry name" value="3D_dom"/>
</dbReference>
<evidence type="ECO:0000313" key="6">
    <source>
        <dbReference type="EMBL" id="EKN66503.1"/>
    </source>
</evidence>
<dbReference type="SUPFAM" id="SSF50685">
    <property type="entry name" value="Barwin-like endoglucanases"/>
    <property type="match status" value="1"/>
</dbReference>
<dbReference type="AlphaFoldDB" id="K6DEM4"/>
<evidence type="ECO:0000256" key="3">
    <source>
        <dbReference type="SAM" id="SignalP"/>
    </source>
</evidence>
<evidence type="ECO:0000313" key="7">
    <source>
        <dbReference type="Proteomes" id="UP000006316"/>
    </source>
</evidence>
<feature type="chain" id="PRO_5003893928" evidence="3">
    <location>
        <begin position="28"/>
        <end position="373"/>
    </location>
</feature>
<dbReference type="PATRIC" id="fig|1117379.3.peg.3181"/>
<sequence length="373" mass="41073">MQTTRKRIILVLLTMMLCVSGSMVTYAQSNSDALHNAQQQLQEKDRLVEQKVQEQQSVNKEIQNIKQELESVLNEITKNKEEMAKSQAKIDETNKLIEAKKEEIVVLEDKMLARQDIMKKRAVAMQQNSNVNLIVNLFFESDSISDFIQRASAASTLMDADKDILTAQKADLKQIEKDKEEIDRQEKVLEEGQKALAAQQAALDQNMQKRQQSLTVMQEKFNQIAQQVALAEKEKSGLENQMRNIQASISAEQEAASARVAAVSVSSTPPQENSGAATNGKEMYVTATAYTPFDGGTITSAGYNIAANPNMKLIAVDPSVIPMGSKVWVEGYGVAIAGDTGGAIKGHRIDILLPTKAAAYSWGRKTVKVVILN</sequence>
<dbReference type="GO" id="GO:0009254">
    <property type="term" value="P:peptidoglycan turnover"/>
    <property type="evidence" value="ECO:0007669"/>
    <property type="project" value="InterPro"/>
</dbReference>
<evidence type="ECO:0000259" key="4">
    <source>
        <dbReference type="Pfam" id="PF06725"/>
    </source>
</evidence>
<dbReference type="STRING" id="1117379.BABA_15377"/>
<evidence type="ECO:0000256" key="1">
    <source>
        <dbReference type="ARBA" id="ARBA00022729"/>
    </source>
</evidence>
<evidence type="ECO:0000256" key="2">
    <source>
        <dbReference type="SAM" id="Coils"/>
    </source>
</evidence>
<dbReference type="RefSeq" id="WP_007086071.1">
    <property type="nucleotide sequence ID" value="NZ_AJLS01000115.1"/>
</dbReference>
<organism evidence="6 7">
    <name type="scientific">Neobacillus bataviensis LMG 21833</name>
    <dbReference type="NCBI Taxonomy" id="1117379"/>
    <lineage>
        <taxon>Bacteria</taxon>
        <taxon>Bacillati</taxon>
        <taxon>Bacillota</taxon>
        <taxon>Bacilli</taxon>
        <taxon>Bacillales</taxon>
        <taxon>Bacillaceae</taxon>
        <taxon>Neobacillus</taxon>
    </lineage>
</organism>
<dbReference type="InterPro" id="IPR057309">
    <property type="entry name" value="PcsB_CC"/>
</dbReference>
<dbReference type="CDD" id="cd14667">
    <property type="entry name" value="3D_containing_proteins"/>
    <property type="match status" value="1"/>
</dbReference>
<dbReference type="InterPro" id="IPR036908">
    <property type="entry name" value="RlpA-like_sf"/>
</dbReference>
<feature type="coiled-coil region" evidence="2">
    <location>
        <begin position="34"/>
        <end position="110"/>
    </location>
</feature>
<feature type="coiled-coil region" evidence="2">
    <location>
        <begin position="165"/>
        <end position="255"/>
    </location>
</feature>
<dbReference type="Gene3D" id="6.10.250.3150">
    <property type="match status" value="1"/>
</dbReference>
<dbReference type="eggNOG" id="COG3883">
    <property type="taxonomic scope" value="Bacteria"/>
</dbReference>
<keyword evidence="2" id="KW-0175">Coiled coil</keyword>
<dbReference type="GO" id="GO:0019867">
    <property type="term" value="C:outer membrane"/>
    <property type="evidence" value="ECO:0007669"/>
    <property type="project" value="InterPro"/>
</dbReference>
<keyword evidence="7" id="KW-1185">Reference proteome</keyword>
<protein>
    <submittedName>
        <fullName evidence="6">3D domain-containing protein</fullName>
    </submittedName>
</protein>
<dbReference type="Pfam" id="PF06725">
    <property type="entry name" value="3D"/>
    <property type="match status" value="1"/>
</dbReference>
<feature type="signal peptide" evidence="3">
    <location>
        <begin position="1"/>
        <end position="27"/>
    </location>
</feature>
<name>K6DEM4_9BACI</name>
<gene>
    <name evidence="6" type="ORF">BABA_15377</name>
</gene>
<accession>K6DEM4</accession>
<dbReference type="PANTHER" id="PTHR39160:SF6">
    <property type="entry name" value="CELL WALL-BINDING PROTEIN YOCH"/>
    <property type="match status" value="1"/>
</dbReference>
<reference evidence="6 7" key="1">
    <citation type="journal article" date="2012" name="Front. Microbiol.">
        <title>Redundancy and modularity in membrane-associated dissimilatory nitrate reduction in Bacillus.</title>
        <authorList>
            <person name="Heylen K."/>
            <person name="Keltjens J."/>
        </authorList>
    </citation>
    <scope>NUCLEOTIDE SEQUENCE [LARGE SCALE GENOMIC DNA]</scope>
    <source>
        <strain evidence="7">LMG 21833T</strain>
    </source>
</reference>
<dbReference type="OrthoDB" id="9798935at2"/>
<dbReference type="eggNOG" id="COG3584">
    <property type="taxonomic scope" value="Bacteria"/>
</dbReference>
<evidence type="ECO:0000259" key="5">
    <source>
        <dbReference type="Pfam" id="PF24568"/>
    </source>
</evidence>
<dbReference type="Proteomes" id="UP000006316">
    <property type="component" value="Unassembled WGS sequence"/>
</dbReference>
<dbReference type="Pfam" id="PF24568">
    <property type="entry name" value="CC_PcsB"/>
    <property type="match status" value="1"/>
</dbReference>
<dbReference type="InterPro" id="IPR051933">
    <property type="entry name" value="Resuscitation_pf_RpfB"/>
</dbReference>
<comment type="caution">
    <text evidence="6">The sequence shown here is derived from an EMBL/GenBank/DDBJ whole genome shotgun (WGS) entry which is preliminary data.</text>
</comment>
<dbReference type="PANTHER" id="PTHR39160">
    <property type="entry name" value="CELL WALL-BINDING PROTEIN YOCH"/>
    <property type="match status" value="1"/>
</dbReference>
<proteinExistence type="predicted"/>
<dbReference type="InterPro" id="IPR059180">
    <property type="entry name" value="3D_YorM"/>
</dbReference>
<keyword evidence="1 3" id="KW-0732">Signal</keyword>
<dbReference type="GO" id="GO:0004553">
    <property type="term" value="F:hydrolase activity, hydrolyzing O-glycosyl compounds"/>
    <property type="evidence" value="ECO:0007669"/>
    <property type="project" value="InterPro"/>
</dbReference>
<dbReference type="EMBL" id="AJLS01000115">
    <property type="protein sequence ID" value="EKN66503.1"/>
    <property type="molecule type" value="Genomic_DNA"/>
</dbReference>
<feature type="domain" description="Peptidoglycan hydrolase PcsB coiled-coil" evidence="5">
    <location>
        <begin position="104"/>
        <end position="177"/>
    </location>
</feature>
<feature type="domain" description="3D" evidence="4">
    <location>
        <begin position="314"/>
        <end position="373"/>
    </location>
</feature>